<sequence>MLPSFYFVEKRLSLLREKVLFNDINDLYVSLEEEGDGEVLDFTKFKQKFVEKELNLIHFSLSKAECPIDFSDLVSRIVINCWLQKNTPKTISFGVYFLYFLYSLSPLKKRIKFPVAPEVLDVMMDERVVSNDTYAFVLNKMISEGMLSFGIKMPPLDKPFDLNKKEILKKAEYHLDDLKEQYYQICNDPKMVDIDQNAQENVEANRMRLANLIKSEEDNQDMNQEEEKSNLRAPENRKVHLMSPLFK</sequence>
<feature type="region of interest" description="Disordered" evidence="1">
    <location>
        <begin position="214"/>
        <end position="247"/>
    </location>
</feature>
<gene>
    <name evidence="2" type="ORF">ECRASSUSDP1_LOCUS16569</name>
</gene>
<dbReference type="AlphaFoldDB" id="A0AAD1XM69"/>
<dbReference type="InterPro" id="IPR019188">
    <property type="entry name" value="SNAPC1"/>
</dbReference>
<reference evidence="2" key="1">
    <citation type="submission" date="2023-07" db="EMBL/GenBank/DDBJ databases">
        <authorList>
            <consortium name="AG Swart"/>
            <person name="Singh M."/>
            <person name="Singh A."/>
            <person name="Seah K."/>
            <person name="Emmerich C."/>
        </authorList>
    </citation>
    <scope>NUCLEOTIDE SEQUENCE</scope>
    <source>
        <strain evidence="2">DP1</strain>
    </source>
</reference>
<comment type="caution">
    <text evidence="2">The sequence shown here is derived from an EMBL/GenBank/DDBJ whole genome shotgun (WGS) entry which is preliminary data.</text>
</comment>
<proteinExistence type="predicted"/>
<evidence type="ECO:0000256" key="1">
    <source>
        <dbReference type="SAM" id="MobiDB-lite"/>
    </source>
</evidence>
<evidence type="ECO:0000313" key="2">
    <source>
        <dbReference type="EMBL" id="CAI2375209.1"/>
    </source>
</evidence>
<protein>
    <submittedName>
        <fullName evidence="2">Uncharacterized protein</fullName>
    </submittedName>
</protein>
<organism evidence="2 3">
    <name type="scientific">Euplotes crassus</name>
    <dbReference type="NCBI Taxonomy" id="5936"/>
    <lineage>
        <taxon>Eukaryota</taxon>
        <taxon>Sar</taxon>
        <taxon>Alveolata</taxon>
        <taxon>Ciliophora</taxon>
        <taxon>Intramacronucleata</taxon>
        <taxon>Spirotrichea</taxon>
        <taxon>Hypotrichia</taxon>
        <taxon>Euplotida</taxon>
        <taxon>Euplotidae</taxon>
        <taxon>Moneuplotes</taxon>
    </lineage>
</organism>
<name>A0AAD1XM69_EUPCR</name>
<keyword evidence="3" id="KW-1185">Reference proteome</keyword>
<evidence type="ECO:0000313" key="3">
    <source>
        <dbReference type="Proteomes" id="UP001295684"/>
    </source>
</evidence>
<dbReference type="Pfam" id="PF09808">
    <property type="entry name" value="SNAPC1"/>
    <property type="match status" value="1"/>
</dbReference>
<dbReference type="Proteomes" id="UP001295684">
    <property type="component" value="Unassembled WGS sequence"/>
</dbReference>
<accession>A0AAD1XM69</accession>
<feature type="compositionally biased region" description="Basic and acidic residues" evidence="1">
    <location>
        <begin position="225"/>
        <end position="238"/>
    </location>
</feature>
<dbReference type="EMBL" id="CAMPGE010016666">
    <property type="protein sequence ID" value="CAI2375209.1"/>
    <property type="molecule type" value="Genomic_DNA"/>
</dbReference>